<dbReference type="EMBL" id="JAECZA010000254">
    <property type="protein sequence ID" value="MBH8577091.1"/>
    <property type="molecule type" value="Genomic_DNA"/>
</dbReference>
<protein>
    <submittedName>
        <fullName evidence="2">Uncharacterized protein</fullName>
    </submittedName>
</protein>
<dbReference type="Proteomes" id="UP000662314">
    <property type="component" value="Unassembled WGS sequence"/>
</dbReference>
<gene>
    <name evidence="2" type="ORF">I8752_29745</name>
</gene>
<reference evidence="2 3" key="1">
    <citation type="journal article" date="2021" name="Int. J. Syst. Evol. Microbiol.">
        <title>Amazonocrinis nigriterrae gen. nov., sp. nov., Atlanticothrix silvestris gen. nov., sp. nov. and Dendronalium phyllosphericum gen. nov., sp. nov., nostocacean cyanobacteria from Brazilian environments.</title>
        <authorList>
            <person name="Alvarenga D.O."/>
            <person name="Andreote A.P.D."/>
            <person name="Branco L.H.Z."/>
            <person name="Delbaje E."/>
            <person name="Cruz R.B."/>
            <person name="Varani A.M."/>
            <person name="Fiore M.F."/>
        </authorList>
    </citation>
    <scope>NUCLEOTIDE SEQUENCE [LARGE SCALE GENOMIC DNA]</scope>
    <source>
        <strain evidence="2 3">CENA369</strain>
    </source>
</reference>
<comment type="caution">
    <text evidence="2">The sequence shown here is derived from an EMBL/GenBank/DDBJ whole genome shotgun (WGS) entry which is preliminary data.</text>
</comment>
<evidence type="ECO:0000256" key="1">
    <source>
        <dbReference type="SAM" id="Coils"/>
    </source>
</evidence>
<name>A0A8J7LH96_9NOST</name>
<keyword evidence="1" id="KW-0175">Coiled coil</keyword>
<organism evidence="2 3">
    <name type="scientific">Dendronalium phyllosphericum CENA369</name>
    <dbReference type="NCBI Taxonomy" id="1725256"/>
    <lineage>
        <taxon>Bacteria</taxon>
        <taxon>Bacillati</taxon>
        <taxon>Cyanobacteriota</taxon>
        <taxon>Cyanophyceae</taxon>
        <taxon>Nostocales</taxon>
        <taxon>Nostocaceae</taxon>
        <taxon>Dendronalium</taxon>
        <taxon>Dendronalium phyllosphericum</taxon>
    </lineage>
</organism>
<keyword evidence="3" id="KW-1185">Reference proteome</keyword>
<dbReference type="RefSeq" id="WP_214435805.1">
    <property type="nucleotide sequence ID" value="NZ_CAWPUQ010000184.1"/>
</dbReference>
<evidence type="ECO:0000313" key="2">
    <source>
        <dbReference type="EMBL" id="MBH8577091.1"/>
    </source>
</evidence>
<proteinExistence type="predicted"/>
<accession>A0A8J7LH96</accession>
<feature type="non-terminal residue" evidence="2">
    <location>
        <position position="1"/>
    </location>
</feature>
<sequence>QLQAENEQTKEQSAQLQAERQRLQNEVTALYNSTTMQLRQRLLKLPILGVIVRLLYRLVTGRLPL</sequence>
<feature type="coiled-coil region" evidence="1">
    <location>
        <begin position="2"/>
        <end position="33"/>
    </location>
</feature>
<evidence type="ECO:0000313" key="3">
    <source>
        <dbReference type="Proteomes" id="UP000662314"/>
    </source>
</evidence>
<dbReference type="AlphaFoldDB" id="A0A8J7LH96"/>